<dbReference type="EMBL" id="CM004390">
    <property type="protein sequence ID" value="KAG8655142.1"/>
    <property type="molecule type" value="Genomic_DNA"/>
</dbReference>
<sequence length="381" mass="41908">MGTIAVHGEEDGNYKVPQPENLHIQKEELDAGALFVLKSKGSWIHCGYHLTTSIVAPPLLSLPYAFTFLGWGGGISCLIIGAFITFYSYNLLSLVLEHHAHLGHRQLRFRDMANHTLGPRWGRYYVGPIQFTVCYGAVVASTLLGGQCMKAIYLLSNPNGTMKLYEFVIIFGCLMLMLAQLPSFHSLRHINLISLLLCLAYSACATAGSVHIGNSSKEPKDYSVNGDTEDRVFGIFNAIAIIATTYGNGIIPEIQVYLQPTNEVLERTFADPESKEFSARNVIPRVFSRSLSVIIATTIAAMLPFFGDINSLIGAFGFMPLDFILPAVFFNLTFKPSKKSYIFWLNTSIAVVFSALGVIAAIAAVRQISLDAKTYRLFANV</sequence>
<proteinExistence type="predicted"/>
<evidence type="ECO:0000313" key="2">
    <source>
        <dbReference type="Proteomes" id="UP000091857"/>
    </source>
</evidence>
<evidence type="ECO:0000313" key="1">
    <source>
        <dbReference type="EMBL" id="KAG8655142.1"/>
    </source>
</evidence>
<keyword evidence="2" id="KW-1185">Reference proteome</keyword>
<comment type="caution">
    <text evidence="1">The sequence shown here is derived from an EMBL/GenBank/DDBJ whole genome shotgun (WGS) entry which is preliminary data.</text>
</comment>
<accession>A0ACB7HQT2</accession>
<protein>
    <submittedName>
        <fullName evidence="1">Uncharacterized protein</fullName>
    </submittedName>
</protein>
<dbReference type="Proteomes" id="UP000091857">
    <property type="component" value="Chromosome 4"/>
</dbReference>
<organism evidence="1 2">
    <name type="scientific">Manihot esculenta</name>
    <name type="common">Cassava</name>
    <name type="synonym">Jatropha manihot</name>
    <dbReference type="NCBI Taxonomy" id="3983"/>
    <lineage>
        <taxon>Eukaryota</taxon>
        <taxon>Viridiplantae</taxon>
        <taxon>Streptophyta</taxon>
        <taxon>Embryophyta</taxon>
        <taxon>Tracheophyta</taxon>
        <taxon>Spermatophyta</taxon>
        <taxon>Magnoliopsida</taxon>
        <taxon>eudicotyledons</taxon>
        <taxon>Gunneridae</taxon>
        <taxon>Pentapetalae</taxon>
        <taxon>rosids</taxon>
        <taxon>fabids</taxon>
        <taxon>Malpighiales</taxon>
        <taxon>Euphorbiaceae</taxon>
        <taxon>Crotonoideae</taxon>
        <taxon>Manihoteae</taxon>
        <taxon>Manihot</taxon>
    </lineage>
</organism>
<name>A0ACB7HQT2_MANES</name>
<reference evidence="2" key="1">
    <citation type="journal article" date="2016" name="Nat. Biotechnol.">
        <title>Sequencing wild and cultivated cassava and related species reveals extensive interspecific hybridization and genetic diversity.</title>
        <authorList>
            <person name="Bredeson J.V."/>
            <person name="Lyons J.B."/>
            <person name="Prochnik S.E."/>
            <person name="Wu G.A."/>
            <person name="Ha C.M."/>
            <person name="Edsinger-Gonzales E."/>
            <person name="Grimwood J."/>
            <person name="Schmutz J."/>
            <person name="Rabbi I.Y."/>
            <person name="Egesi C."/>
            <person name="Nauluvula P."/>
            <person name="Lebot V."/>
            <person name="Ndunguru J."/>
            <person name="Mkamilo G."/>
            <person name="Bart R.S."/>
            <person name="Setter T.L."/>
            <person name="Gleadow R.M."/>
            <person name="Kulakow P."/>
            <person name="Ferguson M.E."/>
            <person name="Rounsley S."/>
            <person name="Rokhsar D.S."/>
        </authorList>
    </citation>
    <scope>NUCLEOTIDE SEQUENCE [LARGE SCALE GENOMIC DNA]</scope>
    <source>
        <strain evidence="2">cv. AM560-2</strain>
    </source>
</reference>
<gene>
    <name evidence="1" type="ORF">MANES_04G009800v8</name>
</gene>